<evidence type="ECO:0000313" key="1">
    <source>
        <dbReference type="EMBL" id="PWN48898.1"/>
    </source>
</evidence>
<organism evidence="1 2">
    <name type="scientific">Violaceomyces palustris</name>
    <dbReference type="NCBI Taxonomy" id="1673888"/>
    <lineage>
        <taxon>Eukaryota</taxon>
        <taxon>Fungi</taxon>
        <taxon>Dikarya</taxon>
        <taxon>Basidiomycota</taxon>
        <taxon>Ustilaginomycotina</taxon>
        <taxon>Ustilaginomycetes</taxon>
        <taxon>Violaceomycetales</taxon>
        <taxon>Violaceomycetaceae</taxon>
        <taxon>Violaceomyces</taxon>
    </lineage>
</organism>
<gene>
    <name evidence="1" type="ORF">IE53DRAFT_388881</name>
</gene>
<name>A0ACD0NSW4_9BASI</name>
<dbReference type="EMBL" id="KZ820126">
    <property type="protein sequence ID" value="PWN48898.1"/>
    <property type="molecule type" value="Genomic_DNA"/>
</dbReference>
<reference evidence="1 2" key="1">
    <citation type="journal article" date="2018" name="Mol. Biol. Evol.">
        <title>Broad Genomic Sampling Reveals a Smut Pathogenic Ancestry of the Fungal Clade Ustilaginomycotina.</title>
        <authorList>
            <person name="Kijpornyongpan T."/>
            <person name="Mondo S.J."/>
            <person name="Barry K."/>
            <person name="Sandor L."/>
            <person name="Lee J."/>
            <person name="Lipzen A."/>
            <person name="Pangilinan J."/>
            <person name="LaButti K."/>
            <person name="Hainaut M."/>
            <person name="Henrissat B."/>
            <person name="Grigoriev I.V."/>
            <person name="Spatafora J.W."/>
            <person name="Aime M.C."/>
        </authorList>
    </citation>
    <scope>NUCLEOTIDE SEQUENCE [LARGE SCALE GENOMIC DNA]</scope>
    <source>
        <strain evidence="1 2">SA 807</strain>
    </source>
</reference>
<sequence length="287" mass="33469">MSISNEEHDQILQEELEVLESIYVDELEKVSKDELKIRIQPEEDILPESSPSVTLSLNIKYTQDYPEEPPEMRIEVIEDQDSILGGIGEDEEGTDQPADDRAQREGIVELTKGLDEVAQESLGMAMVFTLASHLRESLTGYIQKILDERAAAESARREAEIEVEAEKFRGTAVTPERFHEWAVRFEAERKLEKEKAEEEKMARMSNKEREEYKRMKTKPSGRQLFERGGDEFVDDGAGEGDGEEEEVDWRMFSREERERERREEDERRRLEEETQRFNLDDDDEDDS</sequence>
<accession>A0ACD0NSW4</accession>
<dbReference type="Proteomes" id="UP000245626">
    <property type="component" value="Unassembled WGS sequence"/>
</dbReference>
<evidence type="ECO:0000313" key="2">
    <source>
        <dbReference type="Proteomes" id="UP000245626"/>
    </source>
</evidence>
<proteinExistence type="predicted"/>
<keyword evidence="2" id="KW-1185">Reference proteome</keyword>
<protein>
    <submittedName>
        <fullName evidence="1">RWD-domain-containing protein</fullName>
    </submittedName>
</protein>